<dbReference type="Proteomes" id="UP001152523">
    <property type="component" value="Unassembled WGS sequence"/>
</dbReference>
<keyword evidence="1" id="KW-0863">Zinc-finger</keyword>
<keyword evidence="1" id="KW-0862">Zinc</keyword>
<keyword evidence="1" id="KW-0479">Metal-binding</keyword>
<dbReference type="PANTHER" id="PTHR31973:SF195">
    <property type="entry name" value="MUDR FAMILY TRANSPOSASE"/>
    <property type="match status" value="1"/>
</dbReference>
<dbReference type="PROSITE" id="PS50966">
    <property type="entry name" value="ZF_SWIM"/>
    <property type="match status" value="1"/>
</dbReference>
<keyword evidence="4" id="KW-1185">Reference proteome</keyword>
<evidence type="ECO:0000313" key="3">
    <source>
        <dbReference type="EMBL" id="CAH9065061.1"/>
    </source>
</evidence>
<dbReference type="EMBL" id="CAMAPF010000011">
    <property type="protein sequence ID" value="CAH9065061.1"/>
    <property type="molecule type" value="Genomic_DNA"/>
</dbReference>
<gene>
    <name evidence="3" type="ORF">CEPIT_LOCUS2231</name>
</gene>
<sequence length="237" mass="27933">MTYVVRPNRHVCLISDRHPDILSAYRSVPQLKTSRVSKRFCLRHIRSNFMTKFRSTELKKICWQDRSTPMVSEFYQTMAQIRARNENVFTYLNDIPHENWALCFDDGRRYGILITNISESFNNVLKGCRTLPITALVKATFNKVVQLFADRRRAGQMWRQAGFLYPQNMWKDILARSQQRYRCTIVPHNQTTGIYSVSISDYPPVTVYLSRCECDCSFWKQNGFPCVHIMLMRHVIS</sequence>
<proteinExistence type="predicted"/>
<accession>A0AAV0C2V9</accession>
<evidence type="ECO:0000313" key="4">
    <source>
        <dbReference type="Proteomes" id="UP001152523"/>
    </source>
</evidence>
<dbReference type="InterPro" id="IPR007527">
    <property type="entry name" value="Znf_SWIM"/>
</dbReference>
<comment type="caution">
    <text evidence="3">The sequence shown here is derived from an EMBL/GenBank/DDBJ whole genome shotgun (WGS) entry which is preliminary data.</text>
</comment>
<protein>
    <recommendedName>
        <fullName evidence="2">SWIM-type domain-containing protein</fullName>
    </recommendedName>
</protein>
<name>A0AAV0C2V9_9ASTE</name>
<evidence type="ECO:0000256" key="1">
    <source>
        <dbReference type="PROSITE-ProRule" id="PRU00325"/>
    </source>
</evidence>
<reference evidence="3" key="1">
    <citation type="submission" date="2022-07" db="EMBL/GenBank/DDBJ databases">
        <authorList>
            <person name="Macas J."/>
            <person name="Novak P."/>
            <person name="Neumann P."/>
        </authorList>
    </citation>
    <scope>NUCLEOTIDE SEQUENCE</scope>
</reference>
<organism evidence="3 4">
    <name type="scientific">Cuscuta epithymum</name>
    <dbReference type="NCBI Taxonomy" id="186058"/>
    <lineage>
        <taxon>Eukaryota</taxon>
        <taxon>Viridiplantae</taxon>
        <taxon>Streptophyta</taxon>
        <taxon>Embryophyta</taxon>
        <taxon>Tracheophyta</taxon>
        <taxon>Spermatophyta</taxon>
        <taxon>Magnoliopsida</taxon>
        <taxon>eudicotyledons</taxon>
        <taxon>Gunneridae</taxon>
        <taxon>Pentapetalae</taxon>
        <taxon>asterids</taxon>
        <taxon>lamiids</taxon>
        <taxon>Solanales</taxon>
        <taxon>Convolvulaceae</taxon>
        <taxon>Cuscuteae</taxon>
        <taxon>Cuscuta</taxon>
        <taxon>Cuscuta subgen. Cuscuta</taxon>
    </lineage>
</organism>
<evidence type="ECO:0000259" key="2">
    <source>
        <dbReference type="PROSITE" id="PS50966"/>
    </source>
</evidence>
<dbReference type="AlphaFoldDB" id="A0AAV0C2V9"/>
<feature type="domain" description="SWIM-type" evidence="2">
    <location>
        <begin position="205"/>
        <end position="237"/>
    </location>
</feature>
<dbReference type="Pfam" id="PF04434">
    <property type="entry name" value="SWIM"/>
    <property type="match status" value="1"/>
</dbReference>
<dbReference type="PANTHER" id="PTHR31973">
    <property type="entry name" value="POLYPROTEIN, PUTATIVE-RELATED"/>
    <property type="match status" value="1"/>
</dbReference>
<dbReference type="GO" id="GO:0008270">
    <property type="term" value="F:zinc ion binding"/>
    <property type="evidence" value="ECO:0007669"/>
    <property type="project" value="UniProtKB-KW"/>
</dbReference>